<name>A0A9N8NIW3_GIBZA</name>
<dbReference type="Proteomes" id="UP000746612">
    <property type="component" value="Unassembled WGS sequence"/>
</dbReference>
<evidence type="ECO:0000313" key="1">
    <source>
        <dbReference type="EMBL" id="CAG1978049.1"/>
    </source>
</evidence>
<reference evidence="1" key="1">
    <citation type="submission" date="2021-03" db="EMBL/GenBank/DDBJ databases">
        <authorList>
            <person name="Alouane T."/>
            <person name="Langin T."/>
            <person name="Bonhomme L."/>
        </authorList>
    </citation>
    <scope>NUCLEOTIDE SEQUENCE</scope>
    <source>
        <strain evidence="1">MDC_Fg202</strain>
    </source>
</reference>
<protein>
    <submittedName>
        <fullName evidence="1">Uncharacterized protein</fullName>
    </submittedName>
</protein>
<gene>
    <name evidence="1" type="ORF">MDCFG202_LOCUS170705</name>
</gene>
<evidence type="ECO:0000313" key="2">
    <source>
        <dbReference type="Proteomes" id="UP000746612"/>
    </source>
</evidence>
<comment type="caution">
    <text evidence="1">The sequence shown here is derived from an EMBL/GenBank/DDBJ whole genome shotgun (WGS) entry which is preliminary data.</text>
</comment>
<accession>A0A9N8NIW3</accession>
<proteinExistence type="predicted"/>
<sequence length="65" mass="7363">MTSDWWKNTHGAFLDDAMPPTLSKGKWDKLGDNIESIKSLSDAARAEEGPLFRLIKWEADSDQQL</sequence>
<organism evidence="1 2">
    <name type="scientific">Gibberella zeae</name>
    <name type="common">Wheat head blight fungus</name>
    <name type="synonym">Fusarium graminearum</name>
    <dbReference type="NCBI Taxonomy" id="5518"/>
    <lineage>
        <taxon>Eukaryota</taxon>
        <taxon>Fungi</taxon>
        <taxon>Dikarya</taxon>
        <taxon>Ascomycota</taxon>
        <taxon>Pezizomycotina</taxon>
        <taxon>Sordariomycetes</taxon>
        <taxon>Hypocreomycetidae</taxon>
        <taxon>Hypocreales</taxon>
        <taxon>Nectriaceae</taxon>
        <taxon>Fusarium</taxon>
    </lineage>
</organism>
<dbReference type="AlphaFoldDB" id="A0A9N8NIW3"/>
<dbReference type="EMBL" id="CAJPIJ010000108">
    <property type="protein sequence ID" value="CAG1978049.1"/>
    <property type="molecule type" value="Genomic_DNA"/>
</dbReference>